<evidence type="ECO:0000313" key="1">
    <source>
        <dbReference type="EMBL" id="KAG0426722.1"/>
    </source>
</evidence>
<evidence type="ECO:0000313" key="2">
    <source>
        <dbReference type="Proteomes" id="UP000805193"/>
    </source>
</evidence>
<organism evidence="1 2">
    <name type="scientific">Ixodes persulcatus</name>
    <name type="common">Taiga tick</name>
    <dbReference type="NCBI Taxonomy" id="34615"/>
    <lineage>
        <taxon>Eukaryota</taxon>
        <taxon>Metazoa</taxon>
        <taxon>Ecdysozoa</taxon>
        <taxon>Arthropoda</taxon>
        <taxon>Chelicerata</taxon>
        <taxon>Arachnida</taxon>
        <taxon>Acari</taxon>
        <taxon>Parasitiformes</taxon>
        <taxon>Ixodida</taxon>
        <taxon>Ixodoidea</taxon>
        <taxon>Ixodidae</taxon>
        <taxon>Ixodinae</taxon>
        <taxon>Ixodes</taxon>
    </lineage>
</organism>
<sequence length="488" mass="51309">MPGCPSTTSRDRLERVPGGCQPEAAAAAQARASPSHAAGSEITAGGERRFSRGSSLLAPPDVKITPLARTDTAGAETSAIENTRPSALAVGDAVGRPSASPRLGLGRPNHLRDRTGTSRFAVGRLVPLGWTHRAIWRAATFMDLNATMRLFKAWQIRSLERKKAVHFRVGAALAEGPSASEAPLGAADVRGPRRRVERHSLIGAVPLLASGSDLGRTRVGVNVRRPLGQWWHRPPGLPRRDGRASDGGRRQRVGLRFGEAPRGSLGAAAFRAPGTAVDVAPKELGPTPGRMEGGSPLRGQGALDGVVRSVPVREPAGRAWATPLPPRRGPPQRPSSRLGDPLSEATPAAAPAHADVHAGGTTGGRSGRPTTEAPITLICGSMGSILWILSSMGTQDSMDPGFMESQFLSVLAPPPSKKETLKPGSQAGRLEAVCRAKYRLGGTSHLPALRSSAVCIHPSICALRRTERYTEFATDQLGAGGEPRLAYF</sequence>
<gene>
    <name evidence="1" type="ORF">HPB47_026189</name>
</gene>
<name>A0AC60Q1F3_IXOPE</name>
<dbReference type="Proteomes" id="UP000805193">
    <property type="component" value="Unassembled WGS sequence"/>
</dbReference>
<reference evidence="1 2" key="1">
    <citation type="journal article" date="2020" name="Cell">
        <title>Large-Scale Comparative Analyses of Tick Genomes Elucidate Their Genetic Diversity and Vector Capacities.</title>
        <authorList>
            <consortium name="Tick Genome and Microbiome Consortium (TIGMIC)"/>
            <person name="Jia N."/>
            <person name="Wang J."/>
            <person name="Shi W."/>
            <person name="Du L."/>
            <person name="Sun Y."/>
            <person name="Zhan W."/>
            <person name="Jiang J.F."/>
            <person name="Wang Q."/>
            <person name="Zhang B."/>
            <person name="Ji P."/>
            <person name="Bell-Sakyi L."/>
            <person name="Cui X.M."/>
            <person name="Yuan T.T."/>
            <person name="Jiang B.G."/>
            <person name="Yang W.F."/>
            <person name="Lam T.T."/>
            <person name="Chang Q.C."/>
            <person name="Ding S.J."/>
            <person name="Wang X.J."/>
            <person name="Zhu J.G."/>
            <person name="Ruan X.D."/>
            <person name="Zhao L."/>
            <person name="Wei J.T."/>
            <person name="Ye R.Z."/>
            <person name="Que T.C."/>
            <person name="Du C.H."/>
            <person name="Zhou Y.H."/>
            <person name="Cheng J.X."/>
            <person name="Dai P.F."/>
            <person name="Guo W.B."/>
            <person name="Han X.H."/>
            <person name="Huang E.J."/>
            <person name="Li L.F."/>
            <person name="Wei W."/>
            <person name="Gao Y.C."/>
            <person name="Liu J.Z."/>
            <person name="Shao H.Z."/>
            <person name="Wang X."/>
            <person name="Wang C.C."/>
            <person name="Yang T.C."/>
            <person name="Huo Q.B."/>
            <person name="Li W."/>
            <person name="Chen H.Y."/>
            <person name="Chen S.E."/>
            <person name="Zhou L.G."/>
            <person name="Ni X.B."/>
            <person name="Tian J.H."/>
            <person name="Sheng Y."/>
            <person name="Liu T."/>
            <person name="Pan Y.S."/>
            <person name="Xia L.Y."/>
            <person name="Li J."/>
            <person name="Zhao F."/>
            <person name="Cao W.C."/>
        </authorList>
    </citation>
    <scope>NUCLEOTIDE SEQUENCE [LARGE SCALE GENOMIC DNA]</scope>
    <source>
        <strain evidence="1">Iper-2018</strain>
    </source>
</reference>
<dbReference type="EMBL" id="JABSTQ010009692">
    <property type="protein sequence ID" value="KAG0426722.1"/>
    <property type="molecule type" value="Genomic_DNA"/>
</dbReference>
<protein>
    <submittedName>
        <fullName evidence="1">Uncharacterized protein</fullName>
    </submittedName>
</protein>
<comment type="caution">
    <text evidence="1">The sequence shown here is derived from an EMBL/GenBank/DDBJ whole genome shotgun (WGS) entry which is preliminary data.</text>
</comment>
<keyword evidence="2" id="KW-1185">Reference proteome</keyword>
<proteinExistence type="predicted"/>
<accession>A0AC60Q1F3</accession>